<dbReference type="OrthoDB" id="9828542at2"/>
<dbReference type="EMBL" id="SETE01000004">
    <property type="protein sequence ID" value="RYM33344.1"/>
    <property type="molecule type" value="Genomic_DNA"/>
</dbReference>
<feature type="transmembrane region" description="Helical" evidence="1">
    <location>
        <begin position="163"/>
        <end position="180"/>
    </location>
</feature>
<feature type="transmembrane region" description="Helical" evidence="1">
    <location>
        <begin position="347"/>
        <end position="367"/>
    </location>
</feature>
<feature type="transmembrane region" description="Helical" evidence="1">
    <location>
        <begin position="226"/>
        <end position="247"/>
    </location>
</feature>
<dbReference type="AlphaFoldDB" id="A0A4Q4KLT8"/>
<protein>
    <submittedName>
        <fullName evidence="2">Uncharacterized protein</fullName>
    </submittedName>
</protein>
<proteinExistence type="predicted"/>
<feature type="transmembrane region" description="Helical" evidence="1">
    <location>
        <begin position="314"/>
        <end position="335"/>
    </location>
</feature>
<feature type="transmembrane region" description="Helical" evidence="1">
    <location>
        <begin position="387"/>
        <end position="406"/>
    </location>
</feature>
<evidence type="ECO:0000313" key="3">
    <source>
        <dbReference type="Proteomes" id="UP000293952"/>
    </source>
</evidence>
<keyword evidence="1" id="KW-0812">Transmembrane</keyword>
<organism evidence="2 3">
    <name type="scientific">Brumimicrobium glaciale</name>
    <dbReference type="NCBI Taxonomy" id="200475"/>
    <lineage>
        <taxon>Bacteria</taxon>
        <taxon>Pseudomonadati</taxon>
        <taxon>Bacteroidota</taxon>
        <taxon>Flavobacteriia</taxon>
        <taxon>Flavobacteriales</taxon>
        <taxon>Crocinitomicaceae</taxon>
        <taxon>Brumimicrobium</taxon>
    </lineage>
</organism>
<comment type="caution">
    <text evidence="2">The sequence shown here is derived from an EMBL/GenBank/DDBJ whole genome shotgun (WGS) entry which is preliminary data.</text>
</comment>
<dbReference type="PROSITE" id="PS51257">
    <property type="entry name" value="PROKAR_LIPOPROTEIN"/>
    <property type="match status" value="1"/>
</dbReference>
<keyword evidence="1" id="KW-0472">Membrane</keyword>
<dbReference type="RefSeq" id="WP_130093804.1">
    <property type="nucleotide sequence ID" value="NZ_SETE01000004.1"/>
</dbReference>
<sequence>MKSKLLFYLLSVSFIALFLYSCGTNSNGVFEKRKHLKGWHFNKKKKFNATSAEPRSKERLNKREKVNESGFAFHDSNQEIESNLVVKSNDYNSPSLENQKLIDIKPSDRAVANDFRKESKAKLKADNLELIGEKSALKSNSRNLNVSNKGESVSEDFNSSSDHWNFSSLFLLSFMAPLLIKGRKTRQLQHWAAKNQSKSRSLLVGLKLVLAGSTMGLGYLLQSPFYSPHLIASVAGIGLSYGLWEYFKSKDVLNSTRKIGLISALNTSTGFGFFTLGGMFSHSLQLSSWSINSGLMDLVPPTVEKEMIYSPFEIFIGIVMFTLFCFIVLAAITYLSCVLICSSLEAAGISLLIVGGYFTIVFFLYLITKLFRRVDSEEVWSFPKTMLVTLIIVTGIAFITLAISFLSI</sequence>
<gene>
    <name evidence="2" type="ORF">ERX46_10400</name>
</gene>
<keyword evidence="3" id="KW-1185">Reference proteome</keyword>
<name>A0A4Q4KLT8_9FLAO</name>
<keyword evidence="1" id="KW-1133">Transmembrane helix</keyword>
<evidence type="ECO:0000313" key="2">
    <source>
        <dbReference type="EMBL" id="RYM33344.1"/>
    </source>
</evidence>
<accession>A0A4Q4KLT8</accession>
<feature type="transmembrane region" description="Helical" evidence="1">
    <location>
        <begin position="201"/>
        <end position="220"/>
    </location>
</feature>
<feature type="transmembrane region" description="Helical" evidence="1">
    <location>
        <begin position="259"/>
        <end position="280"/>
    </location>
</feature>
<reference evidence="2 3" key="1">
    <citation type="submission" date="2019-02" db="EMBL/GenBank/DDBJ databases">
        <title>Genome sequence of the sea-ice species Brumimicrobium glaciale.</title>
        <authorList>
            <person name="Bowman J.P."/>
        </authorList>
    </citation>
    <scope>NUCLEOTIDE SEQUENCE [LARGE SCALE GENOMIC DNA]</scope>
    <source>
        <strain evidence="2 3">IC156</strain>
    </source>
</reference>
<evidence type="ECO:0000256" key="1">
    <source>
        <dbReference type="SAM" id="Phobius"/>
    </source>
</evidence>
<dbReference type="Proteomes" id="UP000293952">
    <property type="component" value="Unassembled WGS sequence"/>
</dbReference>